<dbReference type="SUPFAM" id="SSF81343">
    <property type="entry name" value="Fumarate reductase respiratory complex transmembrane subunits"/>
    <property type="match status" value="1"/>
</dbReference>
<sequence length="120" mass="12682">MSAPALRASPRSRLESRLWVAQRLSAMVLAVCVLVHLATIIVAVRGGLSAAEILARTRGNGGWLAFYVLFVTAVAVHAPIGLRTILAEALGWRGRSLDLTAALFAALLFAAGLRTAMGLF</sequence>
<comment type="subcellular location">
    <subcellularLocation>
        <location evidence="3">Membrane</location>
    </subcellularLocation>
</comment>
<evidence type="ECO:0000256" key="6">
    <source>
        <dbReference type="ARBA" id="ARBA00022723"/>
    </source>
</evidence>
<dbReference type="InterPro" id="IPR000701">
    <property type="entry name" value="SuccDH_FuR_B_TM-su"/>
</dbReference>
<accession>A0A6J4LCV9</accession>
<evidence type="ECO:0000256" key="5">
    <source>
        <dbReference type="ARBA" id="ARBA00022692"/>
    </source>
</evidence>
<keyword evidence="7 10" id="KW-1133">Transmembrane helix</keyword>
<protein>
    <submittedName>
        <fullName evidence="11">Succinate dehydrogenase hydrophobic anchor protein</fullName>
    </submittedName>
</protein>
<organism evidence="11">
    <name type="scientific">uncultured Microvirga sp</name>
    <dbReference type="NCBI Taxonomy" id="412392"/>
    <lineage>
        <taxon>Bacteria</taxon>
        <taxon>Pseudomonadati</taxon>
        <taxon>Pseudomonadota</taxon>
        <taxon>Alphaproteobacteria</taxon>
        <taxon>Hyphomicrobiales</taxon>
        <taxon>Methylobacteriaceae</taxon>
        <taxon>Microvirga</taxon>
        <taxon>environmental samples</taxon>
    </lineage>
</organism>
<dbReference type="InterPro" id="IPR034804">
    <property type="entry name" value="SQR/QFR_C/D"/>
</dbReference>
<evidence type="ECO:0000256" key="7">
    <source>
        <dbReference type="ARBA" id="ARBA00022989"/>
    </source>
</evidence>
<proteinExistence type="predicted"/>
<keyword evidence="9 10" id="KW-0472">Membrane</keyword>
<evidence type="ECO:0000256" key="10">
    <source>
        <dbReference type="SAM" id="Phobius"/>
    </source>
</evidence>
<keyword evidence="8" id="KW-0408">Iron</keyword>
<evidence type="ECO:0000256" key="1">
    <source>
        <dbReference type="ARBA" id="ARBA00001971"/>
    </source>
</evidence>
<reference evidence="11" key="1">
    <citation type="submission" date="2020-02" db="EMBL/GenBank/DDBJ databases">
        <authorList>
            <person name="Meier V. D."/>
        </authorList>
    </citation>
    <scope>NUCLEOTIDE SEQUENCE</scope>
    <source>
        <strain evidence="11">AVDCRST_MAG90</strain>
    </source>
</reference>
<comment type="function">
    <text evidence="2">Membrane-anchoring subunit of succinate dehydrogenase (SDH).</text>
</comment>
<evidence type="ECO:0000256" key="3">
    <source>
        <dbReference type="ARBA" id="ARBA00004370"/>
    </source>
</evidence>
<dbReference type="EMBL" id="CADCUC010000263">
    <property type="protein sequence ID" value="CAA9328425.1"/>
    <property type="molecule type" value="Genomic_DNA"/>
</dbReference>
<dbReference type="GO" id="GO:0046872">
    <property type="term" value="F:metal ion binding"/>
    <property type="evidence" value="ECO:0007669"/>
    <property type="project" value="UniProtKB-KW"/>
</dbReference>
<dbReference type="Pfam" id="PF01127">
    <property type="entry name" value="Sdh_cyt"/>
    <property type="match status" value="1"/>
</dbReference>
<evidence type="ECO:0000256" key="4">
    <source>
        <dbReference type="ARBA" id="ARBA00022617"/>
    </source>
</evidence>
<feature type="transmembrane region" description="Helical" evidence="10">
    <location>
        <begin position="97"/>
        <end position="117"/>
    </location>
</feature>
<gene>
    <name evidence="11" type="ORF">AVDCRST_MAG90-1342</name>
</gene>
<evidence type="ECO:0000256" key="2">
    <source>
        <dbReference type="ARBA" id="ARBA00004050"/>
    </source>
</evidence>
<keyword evidence="5 10" id="KW-0812">Transmembrane</keyword>
<name>A0A6J4LCV9_9HYPH</name>
<dbReference type="GO" id="GO:0016020">
    <property type="term" value="C:membrane"/>
    <property type="evidence" value="ECO:0007669"/>
    <property type="project" value="UniProtKB-SubCell"/>
</dbReference>
<evidence type="ECO:0000256" key="8">
    <source>
        <dbReference type="ARBA" id="ARBA00023004"/>
    </source>
</evidence>
<dbReference type="AlphaFoldDB" id="A0A6J4LCV9"/>
<evidence type="ECO:0000256" key="9">
    <source>
        <dbReference type="ARBA" id="ARBA00023136"/>
    </source>
</evidence>
<keyword evidence="6" id="KW-0479">Metal-binding</keyword>
<evidence type="ECO:0000313" key="11">
    <source>
        <dbReference type="EMBL" id="CAA9328425.1"/>
    </source>
</evidence>
<keyword evidence="4" id="KW-0349">Heme</keyword>
<feature type="transmembrane region" description="Helical" evidence="10">
    <location>
        <begin position="64"/>
        <end position="85"/>
    </location>
</feature>
<comment type="cofactor">
    <cofactor evidence="1">
        <name>heme</name>
        <dbReference type="ChEBI" id="CHEBI:30413"/>
    </cofactor>
</comment>
<dbReference type="Gene3D" id="1.20.1300.10">
    <property type="entry name" value="Fumarate reductase/succinate dehydrogenase, transmembrane subunit"/>
    <property type="match status" value="1"/>
</dbReference>
<feature type="transmembrane region" description="Helical" evidence="10">
    <location>
        <begin position="20"/>
        <end position="44"/>
    </location>
</feature>